<name>A0A494G8A5_SOLLC</name>
<organism evidence="1">
    <name type="scientific">Solanum lycopersicum</name>
    <name type="common">Tomato</name>
    <name type="synonym">Lycopersicon esculentum</name>
    <dbReference type="NCBI Taxonomy" id="4081"/>
    <lineage>
        <taxon>Eukaryota</taxon>
        <taxon>Viridiplantae</taxon>
        <taxon>Streptophyta</taxon>
        <taxon>Embryophyta</taxon>
        <taxon>Tracheophyta</taxon>
        <taxon>Spermatophyta</taxon>
        <taxon>Magnoliopsida</taxon>
        <taxon>eudicotyledons</taxon>
        <taxon>Gunneridae</taxon>
        <taxon>Pentapetalae</taxon>
        <taxon>asterids</taxon>
        <taxon>lamiids</taxon>
        <taxon>Solanales</taxon>
        <taxon>Solanaceae</taxon>
        <taxon>Solanoideae</taxon>
        <taxon>Solaneae</taxon>
        <taxon>Solanum</taxon>
        <taxon>Solanum subgen. Lycopersicon</taxon>
    </lineage>
</organism>
<dbReference type="Proteomes" id="UP000004994">
    <property type="component" value="Unassembled WGS sequence"/>
</dbReference>
<keyword evidence="2" id="KW-1185">Reference proteome</keyword>
<accession>A0A494G8A5</accession>
<dbReference type="AlphaFoldDB" id="A0A494G8A5"/>
<evidence type="ECO:0000313" key="2">
    <source>
        <dbReference type="Proteomes" id="UP000004994"/>
    </source>
</evidence>
<sequence>MLVCVGVLRPQGTTPLGWKYYGVLECKARCLKAVGGGACWNESSMMGVGGVWGSSGFDSLKLGGGVRGLRARCFKSWVGGGIWVFKALRL</sequence>
<proteinExistence type="predicted"/>
<evidence type="ECO:0000313" key="1">
    <source>
        <dbReference type="EnsemblPlants" id="Solyc00g005060.1.1.1.CDS"/>
    </source>
</evidence>
<dbReference type="InParanoid" id="A0A494G8A5"/>
<reference evidence="1" key="2">
    <citation type="submission" date="2019-04" db="UniProtKB">
        <authorList>
            <consortium name="EnsemblPlants"/>
        </authorList>
    </citation>
    <scope>IDENTIFICATION</scope>
    <source>
        <strain evidence="1">cv. Heinz 1706</strain>
    </source>
</reference>
<reference evidence="1" key="1">
    <citation type="journal article" date="2012" name="Nature">
        <title>The tomato genome sequence provides insights into fleshy fruit evolution.</title>
        <authorList>
            <consortium name="Tomato Genome Consortium"/>
        </authorList>
    </citation>
    <scope>NUCLEOTIDE SEQUENCE [LARGE SCALE GENOMIC DNA]</scope>
    <source>
        <strain evidence="1">cv. Heinz 1706</strain>
    </source>
</reference>
<dbReference type="Gramene" id="Solyc00g005060.1.1">
    <property type="protein sequence ID" value="Solyc00g005060.1.1.1.CDS"/>
    <property type="gene ID" value="Solyc00g005060.1"/>
</dbReference>
<dbReference type="EnsemblPlants" id="Solyc00g005060.1.1">
    <property type="protein sequence ID" value="Solyc00g005060.1.1.1.CDS"/>
    <property type="gene ID" value="Solyc00g005060.1"/>
</dbReference>
<dbReference type="PaxDb" id="4081-Solyc00g005060.1.1"/>
<protein>
    <submittedName>
        <fullName evidence="1">Uncharacterized protein</fullName>
    </submittedName>
</protein>